<dbReference type="Proteomes" id="UP001360953">
    <property type="component" value="Unassembled WGS sequence"/>
</dbReference>
<dbReference type="EMBL" id="JBBPEH010000003">
    <property type="protein sequence ID" value="KAK7541137.1"/>
    <property type="molecule type" value="Genomic_DNA"/>
</dbReference>
<dbReference type="RefSeq" id="XP_066658068.1">
    <property type="nucleotide sequence ID" value="XM_066794939.1"/>
</dbReference>
<comment type="caution">
    <text evidence="1">The sequence shown here is derived from an EMBL/GenBank/DDBJ whole genome shotgun (WGS) entry which is preliminary data.</text>
</comment>
<keyword evidence="2" id="KW-1185">Reference proteome</keyword>
<reference evidence="1 2" key="1">
    <citation type="submission" date="2024-04" db="EMBL/GenBank/DDBJ databases">
        <title>Phyllosticta paracitricarpa is synonymous to the EU quarantine fungus P. citricarpa based on phylogenomic analyses.</title>
        <authorList>
            <consortium name="Lawrence Berkeley National Laboratory"/>
            <person name="Van ingen-buijs V.A."/>
            <person name="Van westerhoven A.C."/>
            <person name="Haridas S."/>
            <person name="Skiadas P."/>
            <person name="Martin F."/>
            <person name="Groenewald J.Z."/>
            <person name="Crous P.W."/>
            <person name="Seidl M.F."/>
        </authorList>
    </citation>
    <scope>NUCLEOTIDE SEQUENCE [LARGE SCALE GENOMIC DNA]</scope>
    <source>
        <strain evidence="1 2">CPC 17464</strain>
    </source>
</reference>
<protein>
    <recommendedName>
        <fullName evidence="3">Secreted protein</fullName>
    </recommendedName>
</protein>
<dbReference type="GeneID" id="92027845"/>
<name>A0ABR1M116_9PEZI</name>
<proteinExistence type="predicted"/>
<organism evidence="1 2">
    <name type="scientific">Phyllosticta citribraziliensis</name>
    <dbReference type="NCBI Taxonomy" id="989973"/>
    <lineage>
        <taxon>Eukaryota</taxon>
        <taxon>Fungi</taxon>
        <taxon>Dikarya</taxon>
        <taxon>Ascomycota</taxon>
        <taxon>Pezizomycotina</taxon>
        <taxon>Dothideomycetes</taxon>
        <taxon>Dothideomycetes incertae sedis</taxon>
        <taxon>Botryosphaeriales</taxon>
        <taxon>Phyllostictaceae</taxon>
        <taxon>Phyllosticta</taxon>
    </lineage>
</organism>
<evidence type="ECO:0000313" key="1">
    <source>
        <dbReference type="EMBL" id="KAK7541137.1"/>
    </source>
</evidence>
<evidence type="ECO:0008006" key="3">
    <source>
        <dbReference type="Google" id="ProtNLM"/>
    </source>
</evidence>
<evidence type="ECO:0000313" key="2">
    <source>
        <dbReference type="Proteomes" id="UP001360953"/>
    </source>
</evidence>
<gene>
    <name evidence="1" type="ORF">J3D65DRAFT_268781</name>
</gene>
<accession>A0ABR1M116</accession>
<sequence>MLLLSLCLSPRGNSGICRWLSALRLLIQFLKRKKLLWQAGSLSCLSCPVVSIVKDHDVTCSYTFTSSFLCYLLSRSVYLLCKLVLLFLFEFFCHNIPPFVLSSAVAVVFGRPGSHHVSSRLFFCPFLGQTGEINHTPKSRSIEARRRTGRAELGRAGVGMVRFDFASSFSLLSILRCTR</sequence>